<protein>
    <submittedName>
        <fullName evidence="1">Uncharacterized protein</fullName>
    </submittedName>
</protein>
<reference evidence="1" key="1">
    <citation type="submission" date="2019-08" db="EMBL/GenBank/DDBJ databases">
        <authorList>
            <person name="Kucharzyk K."/>
            <person name="Murdoch R.W."/>
            <person name="Higgins S."/>
            <person name="Loffler F."/>
        </authorList>
    </citation>
    <scope>NUCLEOTIDE SEQUENCE</scope>
</reference>
<dbReference type="Gene3D" id="3.40.50.150">
    <property type="entry name" value="Vaccinia Virus protein VP39"/>
    <property type="match status" value="1"/>
</dbReference>
<gene>
    <name evidence="1" type="ORF">SDC9_90748</name>
</gene>
<dbReference type="AlphaFoldDB" id="A0A644ZSW5"/>
<accession>A0A644ZSW5</accession>
<sequence>MARDEKFGIGGLDYSPIKGPEGNIEYLLYLTLNESDSINDELISQIVALSHGNIKDTAEEKSV</sequence>
<dbReference type="EMBL" id="VSSQ01010336">
    <property type="protein sequence ID" value="MPM44070.1"/>
    <property type="molecule type" value="Genomic_DNA"/>
</dbReference>
<proteinExistence type="predicted"/>
<organism evidence="1">
    <name type="scientific">bioreactor metagenome</name>
    <dbReference type="NCBI Taxonomy" id="1076179"/>
    <lineage>
        <taxon>unclassified sequences</taxon>
        <taxon>metagenomes</taxon>
        <taxon>ecological metagenomes</taxon>
    </lineage>
</organism>
<evidence type="ECO:0000313" key="1">
    <source>
        <dbReference type="EMBL" id="MPM44070.1"/>
    </source>
</evidence>
<name>A0A644ZSW5_9ZZZZ</name>
<comment type="caution">
    <text evidence="1">The sequence shown here is derived from an EMBL/GenBank/DDBJ whole genome shotgun (WGS) entry which is preliminary data.</text>
</comment>
<dbReference type="InterPro" id="IPR029063">
    <property type="entry name" value="SAM-dependent_MTases_sf"/>
</dbReference>